<protein>
    <submittedName>
        <fullName evidence="1">Uncharacterized protein</fullName>
    </submittedName>
</protein>
<comment type="caution">
    <text evidence="1">The sequence shown here is derived from an EMBL/GenBank/DDBJ whole genome shotgun (WGS) entry which is preliminary data.</text>
</comment>
<keyword evidence="2" id="KW-1185">Reference proteome</keyword>
<evidence type="ECO:0000313" key="1">
    <source>
        <dbReference type="EMBL" id="KAF4673339.1"/>
    </source>
</evidence>
<proteinExistence type="predicted"/>
<gene>
    <name evidence="1" type="ORF">FOL47_010690</name>
</gene>
<dbReference type="EMBL" id="JAAPAO010000085">
    <property type="protein sequence ID" value="KAF4673339.1"/>
    <property type="molecule type" value="Genomic_DNA"/>
</dbReference>
<dbReference type="Proteomes" id="UP000591131">
    <property type="component" value="Unassembled WGS sequence"/>
</dbReference>
<reference evidence="1 2" key="1">
    <citation type="submission" date="2020-04" db="EMBL/GenBank/DDBJ databases">
        <title>Perkinsus chesapeaki whole genome sequence.</title>
        <authorList>
            <person name="Bogema D.R."/>
        </authorList>
    </citation>
    <scope>NUCLEOTIDE SEQUENCE [LARGE SCALE GENOMIC DNA]</scope>
    <source>
        <strain evidence="1">ATCC PRA-425</strain>
    </source>
</reference>
<dbReference type="AlphaFoldDB" id="A0A7J6MP16"/>
<accession>A0A7J6MP16</accession>
<organism evidence="1 2">
    <name type="scientific">Perkinsus chesapeaki</name>
    <name type="common">Clam parasite</name>
    <name type="synonym">Perkinsus andrewsi</name>
    <dbReference type="NCBI Taxonomy" id="330153"/>
    <lineage>
        <taxon>Eukaryota</taxon>
        <taxon>Sar</taxon>
        <taxon>Alveolata</taxon>
        <taxon>Perkinsozoa</taxon>
        <taxon>Perkinsea</taxon>
        <taxon>Perkinsida</taxon>
        <taxon>Perkinsidae</taxon>
        <taxon>Perkinsus</taxon>
    </lineage>
</organism>
<dbReference type="OrthoDB" id="10404229at2759"/>
<sequence length="129" mass="14422">MLLPSHVEALRCMMVERLWKDSISIGPLPELMVDIMAYTPKPTLTLDCPMEEIVINIDKEPAYIFTEGGVVYGVRNQDNCFSCEKLYPFGGSITLARTSSGRGQFYFDSVTGHLFILHDDNGVTLLTTI</sequence>
<name>A0A7J6MP16_PERCH</name>
<evidence type="ECO:0000313" key="2">
    <source>
        <dbReference type="Proteomes" id="UP000591131"/>
    </source>
</evidence>